<feature type="repeat" description="HEAT" evidence="4">
    <location>
        <begin position="1703"/>
        <end position="1741"/>
    </location>
</feature>
<evidence type="ECO:0000313" key="8">
    <source>
        <dbReference type="Proteomes" id="UP000321518"/>
    </source>
</evidence>
<comment type="caution">
    <text evidence="7">The sequence shown here is derived from an EMBL/GenBank/DDBJ whole genome shotgun (WGS) entry which is preliminary data.</text>
</comment>
<dbReference type="GO" id="GO:0034198">
    <property type="term" value="P:cellular response to amino acid starvation"/>
    <property type="evidence" value="ECO:0007669"/>
    <property type="project" value="TreeGrafter"/>
</dbReference>
<dbReference type="SMART" id="SM01349">
    <property type="entry name" value="TOG"/>
    <property type="match status" value="1"/>
</dbReference>
<dbReference type="OrthoDB" id="5148094at2759"/>
<dbReference type="InterPro" id="IPR022716">
    <property type="entry name" value="Gcn1_N"/>
</dbReference>
<keyword evidence="2" id="KW-0677">Repeat</keyword>
<protein>
    <recommendedName>
        <fullName evidence="3">eIF-2-alpha kinase activator GCN1</fullName>
    </recommendedName>
</protein>
<feature type="region of interest" description="Disordered" evidence="5">
    <location>
        <begin position="1"/>
        <end position="42"/>
    </location>
</feature>
<dbReference type="InterPro" id="IPR057546">
    <property type="entry name" value="HEAT_GCN1"/>
</dbReference>
<dbReference type="Pfam" id="PF24984">
    <property type="entry name" value="HEAT_EF3_GNC1"/>
    <property type="match status" value="1"/>
</dbReference>
<feature type="repeat" description="HEAT" evidence="4">
    <location>
        <begin position="1505"/>
        <end position="1541"/>
    </location>
</feature>
<evidence type="ECO:0000256" key="5">
    <source>
        <dbReference type="SAM" id="MobiDB-lite"/>
    </source>
</evidence>
<dbReference type="PROSITE" id="PS50077">
    <property type="entry name" value="HEAT_REPEAT"/>
    <property type="match status" value="3"/>
</dbReference>
<organism evidence="7 8">
    <name type="scientific">Rhodotorula toruloides</name>
    <name type="common">Yeast</name>
    <name type="synonym">Rhodosporidium toruloides</name>
    <dbReference type="NCBI Taxonomy" id="5286"/>
    <lineage>
        <taxon>Eukaryota</taxon>
        <taxon>Fungi</taxon>
        <taxon>Dikarya</taxon>
        <taxon>Basidiomycota</taxon>
        <taxon>Pucciniomycotina</taxon>
        <taxon>Microbotryomycetes</taxon>
        <taxon>Sporidiobolales</taxon>
        <taxon>Sporidiobolaceae</taxon>
        <taxon>Rhodotorula</taxon>
    </lineage>
</organism>
<evidence type="ECO:0000256" key="4">
    <source>
        <dbReference type="PROSITE-ProRule" id="PRU00103"/>
    </source>
</evidence>
<dbReference type="Pfam" id="PF24916">
    <property type="entry name" value="HEAT_GCN1_fung"/>
    <property type="match status" value="1"/>
</dbReference>
<feature type="region of interest" description="Disordered" evidence="5">
    <location>
        <begin position="2568"/>
        <end position="2604"/>
    </location>
</feature>
<dbReference type="Proteomes" id="UP000321518">
    <property type="component" value="Unassembled WGS sequence"/>
</dbReference>
<evidence type="ECO:0000256" key="3">
    <source>
        <dbReference type="ARBA" id="ARBA00072275"/>
    </source>
</evidence>
<dbReference type="Pfam" id="PF24987">
    <property type="entry name" value="HEAT_EF3_N"/>
    <property type="match status" value="2"/>
</dbReference>
<dbReference type="FunFam" id="1.25.10.10:FF:000090">
    <property type="entry name" value="eIF-2-alpha kinase activator GCN1"/>
    <property type="match status" value="1"/>
</dbReference>
<evidence type="ECO:0000313" key="7">
    <source>
        <dbReference type="EMBL" id="GEM06002.1"/>
    </source>
</evidence>
<dbReference type="GO" id="GO:1904688">
    <property type="term" value="P:regulation of cytoplasmic translational initiation"/>
    <property type="evidence" value="ECO:0007669"/>
    <property type="project" value="UniProtKB-ARBA"/>
</dbReference>
<feature type="compositionally biased region" description="Basic and acidic residues" evidence="5">
    <location>
        <begin position="2580"/>
        <end position="2604"/>
    </location>
</feature>
<feature type="domain" description="TOG" evidence="6">
    <location>
        <begin position="1410"/>
        <end position="1643"/>
    </location>
</feature>
<dbReference type="Gene3D" id="1.25.10.10">
    <property type="entry name" value="Leucine-rich Repeat Variant"/>
    <property type="match status" value="7"/>
</dbReference>
<dbReference type="EMBL" id="BJWK01000001">
    <property type="protein sequence ID" value="GEM06002.1"/>
    <property type="molecule type" value="Genomic_DNA"/>
</dbReference>
<dbReference type="Pfam" id="PF24993">
    <property type="entry name" value="GNC1_N"/>
    <property type="match status" value="1"/>
</dbReference>
<accession>A0A511K6M4</accession>
<comment type="similarity">
    <text evidence="1">Belongs to the GCN1 family.</text>
</comment>
<dbReference type="GO" id="GO:0030295">
    <property type="term" value="F:protein kinase activator activity"/>
    <property type="evidence" value="ECO:0007669"/>
    <property type="project" value="UniProtKB-ARBA"/>
</dbReference>
<gene>
    <name evidence="7" type="ORF">Rt10032_c01g0019</name>
</gene>
<evidence type="ECO:0000259" key="6">
    <source>
        <dbReference type="SMART" id="SM01349"/>
    </source>
</evidence>
<dbReference type="Pfam" id="PF12074">
    <property type="entry name" value="Gcn1_N"/>
    <property type="match status" value="1"/>
</dbReference>
<dbReference type="InterPro" id="IPR016024">
    <property type="entry name" value="ARM-type_fold"/>
</dbReference>
<proteinExistence type="inferred from homology"/>
<evidence type="ECO:0000256" key="1">
    <source>
        <dbReference type="ARBA" id="ARBA00007366"/>
    </source>
</evidence>
<dbReference type="InterPro" id="IPR056810">
    <property type="entry name" value="GNC1-like_N"/>
</dbReference>
<dbReference type="InterPro" id="IPR021133">
    <property type="entry name" value="HEAT_type_2"/>
</dbReference>
<evidence type="ECO:0000256" key="2">
    <source>
        <dbReference type="ARBA" id="ARBA00022737"/>
    </source>
</evidence>
<dbReference type="PANTHER" id="PTHR23346:SF7">
    <property type="entry name" value="STALLED RIBOSOME SENSOR GCN1"/>
    <property type="match status" value="1"/>
</dbReference>
<dbReference type="SUPFAM" id="SSF48371">
    <property type="entry name" value="ARM repeat"/>
    <property type="match status" value="4"/>
</dbReference>
<dbReference type="PANTHER" id="PTHR23346">
    <property type="entry name" value="TRANSLATIONAL ACTIVATOR GCN1-RELATED"/>
    <property type="match status" value="1"/>
</dbReference>
<reference evidence="7 8" key="1">
    <citation type="submission" date="2019-07" db="EMBL/GenBank/DDBJ databases">
        <title>Rhodotorula toruloides NBRC10032 genome sequencing.</title>
        <authorList>
            <person name="Shida Y."/>
            <person name="Takaku H."/>
            <person name="Ogasawara W."/>
            <person name="Mori K."/>
        </authorList>
    </citation>
    <scope>NUCLEOTIDE SEQUENCE [LARGE SCALE GENOMIC DNA]</scope>
    <source>
        <strain evidence="7 8">NBRC10032</strain>
    </source>
</reference>
<dbReference type="Pfam" id="PF23271">
    <property type="entry name" value="HEAT_GCN1"/>
    <property type="match status" value="1"/>
</dbReference>
<name>A0A511K6M4_RHOTO</name>
<dbReference type="GO" id="GO:0005829">
    <property type="term" value="C:cytosol"/>
    <property type="evidence" value="ECO:0007669"/>
    <property type="project" value="TreeGrafter"/>
</dbReference>
<dbReference type="InterPro" id="IPR011989">
    <property type="entry name" value="ARM-like"/>
</dbReference>
<dbReference type="InterPro" id="IPR056809">
    <property type="entry name" value="HEAT_GCN1_fung"/>
</dbReference>
<sequence length="2604" mass="281784">MDTVAPPKLTQRTLERISKRNKPARDISSWATSAAGSVDDSDTMADELDELDELDWPEYISEARTALSGSRTKERTETLAELRVWATKPSLEPAQVQDLVRLLVGTVPRYVDSTSRQSVLAVLSALLARDYASGRDDVAATSNGKTASLTNGLIKWLEGEAAKVDKTGAGSTRFTLLGWANTIYSSIPVDHPLEDAPFISLALTLSALLTAVLDEVYGAKEAIRKSALVSTRRAVRTRHEWILRLVKALASAKSDPIYRHAPLIGLALDVSLRLKNPKSEKEVGKGYVDELKPIVQAFYLNSVVTSKTVPPSHVLGAFSDFFATVTLDDATSTFVPAMEKALNRAAEPALAVLRSFFASLSPSVSSDPALRQKLAPAVLNTAKSSSAPTRVASVRLFSTLYSSGSEEELLPVVEQVYTPVRTSKTTSVDHRVALYAMLASLPSSLKLSAEVVSTVLTALPKETNESTVSAVSQVLSAHLPAVLRGDTAIPAPQIAALVKGMADTKPVIRRLIHATVGNVFWGLKETSQAATEAEKAFATGLLPGFEASLKTVTTNMLNSPSGPLEGYVAVAVLKSRAPKWGVKKIDDLVTSNAAMQTLGQTGAKPNFLLYDKVYRKASTPEDGIWLARALEAFFDADEDKLAKDETIRANFAAALLHLVTEGASHEIRAAAVGFVRKACSRSPKLVHLAMRDGMRAWLVQSEKMKAVAKPTAEDADAPVDRAPRLRAVLSALASFEDEVDQQTREDLLVQLVVLSHHPRLSKSEASLWVDLLLIAKTSPDKIIAERLPELVDLVLADASLTPANQAFADAAYRAVTTCALILPEKAVPALFAQFQDDLLPSHLEFIGATEFGVWGTPEGQTFVDVLADAKKKTCTTPVGKANSKEHQIALWEAELRESLSRKKPVAAQLSKQDRATLDKQLALESEIRAQVGTALGRLRRGFRFALCLISSQAELVREYLAKMIEQTLAVIMLQPATLALANVCSERLGVFKTAIGVAVLRSVDAQVVPENYRAEPLPDLISRVLFQLRFLSEQSPFDAGTYAYAAPLLSKILRTGGVGIDKSQAEAALEQLSLALDVISFHVRQCSDTAFPRLSLVGDLLAAMTGYPSLSRMAATALADLGEAMQDNASPDEVAAILDGALAEEAFVRLAALQALQPLDLTDLDFSVKLWVLAHDVDERNRELAIIVWQENGLNVPEKRFLPPLIALLSHSSASVREAVAAAIAEGVTLHSDHVADALIQLIAEYEDKAKELVPEYDRFGMLVEESLSREDPWRTRKAIATTLRLMADLFSPAEVETFFDLLIAGKALGDRSQSVRTEMLEAAQTVIDLHGKETLQHLIETFEEYLARPSTGDETQDLVTEALVILFGRLARHLDPTDARIKTVIGRLIEALKTPSEVVQAAVCDCLPPLVKVRKDDIPDLVDQLLNDLFNAHKYAERRGAAYGLAGIVQGRGLSAIHEFGIMGRLQDNAEDKKSLQARQGAVFGYEVFATVLGRLFEPYIPEILPTLLASFGDSAPDVREATSDAARAIMSRLSGHAVKLILPTLLEGLDEKQWRAKKGAIELMGAMAFLAPRQLSASLPTILPRLTEVLTDTHKQVRESANTSLKRFGEVVTNPEIKEMTSILLDALVDPACKTPKALDTLLTTTFAHFIDASSLALLVPILDRGLRERSADVKRKSAAIVGNMATLTEARDLVPYLNQLVPLLRDVLVDPVPEARSTAAKSLGGLVERLGENNFPDLIDSLMSILKSPSAQVDQQGAAQGVAEILAGLGTDRLEEMLPVILQNTSSPRTYVREGHISLLVFLPVTFGDRFSPYLGKIIQPVLSGLADDSDFVRDASMRAGRMIVANHSTKAIDLLLPELEHGLFDESWRIRQSSVQLIGDLLFRISGISGKISEEDEGDDEAEETAAPGLDAAKKALIEGLGKERRDRVLAAIYIVRQDAVGVVRQAAIGVWKALVSNTPRTVREILPILMQTIVRILASPALEQRETAARCLADSCRRLGESVLGEVISILQKAMASQDRRQREGVCLAFTELMANTSKSSLEAHEGTVIAAVRSALVDSDANVRSAASQAFDIAQQVIGPRSIDEIIPTLLDALQTPGSTADAALEALREVMQVRAEKIFPVLIPRLIAQPITAFNARALSALVRVAGSALGRRVTHIVDALQLALEKEQDEETTDALDSALTAVLAAVEDHDSGLGSLQMHMLGLCKHESPAKRITGCNLFARFCRATEADFSDYVVDYIRQLVSLFDDRTGDVVTAAWTALDALVKKLDKEDMEPLVVPLRRTIEGVGMPGHPVEGFSRPNGLKPILPILLQGLLAGTAEQREQAAYGLGDLVERTTPEAFKAYCIQTVGPLIRVIGDRLPPPVKSAILSTLTILLQRTPLFVKPFFPQLQRTFVKSLVDTSSLSVRNRAVAALGALMQHQPRVDPLVTELVNLVASEEGDVRDSVVNGLAATVASGGKNMSEASISSVVDIISEAFAESPKESYATAIARLVASVALHSPSSLDFIITSFVLGTSTDLPPTQLSAIALRELVDTAPAVLYELDKDATVDRVVRMASGSATGGTANPAIARPARETKDLMKERDPWRDDEDLVSKL</sequence>
<feature type="repeat" description="HEAT" evidence="4">
    <location>
        <begin position="1584"/>
        <end position="1622"/>
    </location>
</feature>
<dbReference type="InterPro" id="IPR034085">
    <property type="entry name" value="TOG"/>
</dbReference>